<evidence type="ECO:0000256" key="1">
    <source>
        <dbReference type="ARBA" id="ARBA00022741"/>
    </source>
</evidence>
<protein>
    <submittedName>
        <fullName evidence="7">Helicase IV</fullName>
    </submittedName>
</protein>
<dbReference type="InterPro" id="IPR014016">
    <property type="entry name" value="UvrD-like_ATP-bd"/>
</dbReference>
<evidence type="ECO:0000256" key="2">
    <source>
        <dbReference type="ARBA" id="ARBA00022801"/>
    </source>
</evidence>
<dbReference type="AlphaFoldDB" id="A0A5R9IC91"/>
<evidence type="ECO:0000256" key="5">
    <source>
        <dbReference type="PROSITE-ProRule" id="PRU00560"/>
    </source>
</evidence>
<keyword evidence="3 5" id="KW-0347">Helicase</keyword>
<gene>
    <name evidence="7" type="ORF">FE810_15445</name>
</gene>
<keyword evidence="1 5" id="KW-0547">Nucleotide-binding</keyword>
<keyword evidence="2 5" id="KW-0378">Hydrolase</keyword>
<evidence type="ECO:0000313" key="8">
    <source>
        <dbReference type="Proteomes" id="UP000307790"/>
    </source>
</evidence>
<dbReference type="PROSITE" id="PS51198">
    <property type="entry name" value="UVRD_HELICASE_ATP_BIND"/>
    <property type="match status" value="1"/>
</dbReference>
<feature type="domain" description="UvrD-like helicase ATP-binding" evidence="6">
    <location>
        <begin position="188"/>
        <end position="649"/>
    </location>
</feature>
<dbReference type="EMBL" id="VCBC01000018">
    <property type="protein sequence ID" value="TLU61215.1"/>
    <property type="molecule type" value="Genomic_DNA"/>
</dbReference>
<evidence type="ECO:0000256" key="3">
    <source>
        <dbReference type="ARBA" id="ARBA00022806"/>
    </source>
</evidence>
<dbReference type="Gene3D" id="3.30.65.10">
    <property type="entry name" value="Bacterial Topoisomerase I, domain 1"/>
    <property type="match status" value="1"/>
</dbReference>
<dbReference type="SUPFAM" id="SSF57783">
    <property type="entry name" value="Zinc beta-ribbon"/>
    <property type="match status" value="1"/>
</dbReference>
<dbReference type="Gene3D" id="3.40.50.300">
    <property type="entry name" value="P-loop containing nucleotide triphosphate hydrolases"/>
    <property type="match status" value="3"/>
</dbReference>
<accession>A0A5R9IC91</accession>
<dbReference type="PANTHER" id="PTHR11070:SF63">
    <property type="entry name" value="DNA HELICASE IV"/>
    <property type="match status" value="1"/>
</dbReference>
<dbReference type="GO" id="GO:0016787">
    <property type="term" value="F:hydrolase activity"/>
    <property type="evidence" value="ECO:0007669"/>
    <property type="project" value="UniProtKB-UniRule"/>
</dbReference>
<dbReference type="GO" id="GO:0005524">
    <property type="term" value="F:ATP binding"/>
    <property type="evidence" value="ECO:0007669"/>
    <property type="project" value="UniProtKB-UniRule"/>
</dbReference>
<proteinExistence type="predicted"/>
<evidence type="ECO:0000259" key="6">
    <source>
        <dbReference type="PROSITE" id="PS51198"/>
    </source>
</evidence>
<dbReference type="RefSeq" id="WP_138321288.1">
    <property type="nucleotide sequence ID" value="NZ_VCBC01000018.1"/>
</dbReference>
<reference evidence="7 8" key="1">
    <citation type="submission" date="2019-05" db="EMBL/GenBank/DDBJ databases">
        <title>Genome sequences of Thalassotalea litorea 1K03283.</title>
        <authorList>
            <person name="Zhang D."/>
        </authorList>
    </citation>
    <scope>NUCLEOTIDE SEQUENCE [LARGE SCALE GENOMIC DNA]</scope>
    <source>
        <strain evidence="7 8">MCCC 1K03283</strain>
    </source>
</reference>
<dbReference type="GO" id="GO:0000725">
    <property type="term" value="P:recombinational repair"/>
    <property type="evidence" value="ECO:0007669"/>
    <property type="project" value="TreeGrafter"/>
</dbReference>
<dbReference type="InterPro" id="IPR000212">
    <property type="entry name" value="DNA_helicase_UvrD/REP"/>
</dbReference>
<sequence>MSFVKSITPNLIGQILRKPVIAIDDDAIVFTHKNGQIIRYPFVEFKAFARSSRSVLGGNIALRHGAKVIRLGLLDKLNVDAFVDAFNVLIQPYVENHLTSVQEEFNRLTLKHYPRDSWQQDIALLIGQVHENYSFAKELCHKYLSPELVKKLQSLNGFYPLDFASLRRLHEQYQLEKRQLFFDNVESNPLTEEQRLGVIRSNDRNMVLAAAGTGKTSVMVAKALDIIDRGLASPSEILVLAYNNAAAKELKERLNEKASNADIPLESAPHISTFHALGRHLLRDSGHTTHLSVFTEDSVKLKQWIYEWVLDYVGTDLTKIFDLIALHNPPVDTFDFTSKAEYEAYVRDNEFRTLNNELVKGYQELLIANFLFTNQIDYQYEAPYVCKRRIEVGFDYKPDFHILGTDIYIEHFGINRQGQTRPDIDDATYNDDMNKKRTLHQARETSLIETFHYEWQEDRLLTGLKQKLAAQGVECDPMPANEIFNKLKDQGQFASWSELLLKALQAIRVEQLDRGAIYQRLKQTGFKQADKFSLLLSALQEAYVAELKVQETIDFDDMIIQAVDVIHGGKFQPAWKYILVDEFQDISASRMALLNAIIERGPGPSLTVVGDDWQSIYRFSGGKLELTTRFDELVGPCSLTKLQKTFRYNNSIANTAGQFIMANPEQYEKHIETHAHVDKPQVYLLDDKRDLPNGLYERVFDVVSKIRNADPGASVAVMARYHYLLTAAQRLLWARGVKDNVDYWTFHKSKGLEADYCILIGFFQGKLGFPSESQDEAVIDALLPSLDSFRHSEERRLLYVGLTRAREKSYIIADPTSPSAFVTELLDPKFEINIASEAFQASFRESFKCPHYATGFYRKVRGQYGDFYACSTGRGCKVVKARACTNCGYPSIDKQNESVCNNSSCQHTFKTCEQCGRPMKKRLGKYGEFWGCTGYALSADPCDHTVKII</sequence>
<feature type="binding site" evidence="5">
    <location>
        <begin position="209"/>
        <end position="216"/>
    </location>
    <ligand>
        <name>ATP</name>
        <dbReference type="ChEBI" id="CHEBI:30616"/>
    </ligand>
</feature>
<dbReference type="GO" id="GO:0043138">
    <property type="term" value="F:3'-5' DNA helicase activity"/>
    <property type="evidence" value="ECO:0007669"/>
    <property type="project" value="TreeGrafter"/>
</dbReference>
<keyword evidence="4 5" id="KW-0067">ATP-binding</keyword>
<dbReference type="GO" id="GO:0003677">
    <property type="term" value="F:DNA binding"/>
    <property type="evidence" value="ECO:0007669"/>
    <property type="project" value="InterPro"/>
</dbReference>
<dbReference type="PANTHER" id="PTHR11070">
    <property type="entry name" value="UVRD / RECB / PCRA DNA HELICASE FAMILY MEMBER"/>
    <property type="match status" value="1"/>
</dbReference>
<evidence type="ECO:0000256" key="4">
    <source>
        <dbReference type="ARBA" id="ARBA00022840"/>
    </source>
</evidence>
<keyword evidence="8" id="KW-1185">Reference proteome</keyword>
<dbReference type="GO" id="GO:0005829">
    <property type="term" value="C:cytosol"/>
    <property type="evidence" value="ECO:0007669"/>
    <property type="project" value="TreeGrafter"/>
</dbReference>
<dbReference type="Pfam" id="PF00580">
    <property type="entry name" value="UvrD-helicase"/>
    <property type="match status" value="1"/>
</dbReference>
<name>A0A5R9IC91_9GAMM</name>
<dbReference type="OrthoDB" id="5298826at2"/>
<comment type="caution">
    <text evidence="7">The sequence shown here is derived from an EMBL/GenBank/DDBJ whole genome shotgun (WGS) entry which is preliminary data.</text>
</comment>
<dbReference type="Proteomes" id="UP000307790">
    <property type="component" value="Unassembled WGS sequence"/>
</dbReference>
<evidence type="ECO:0000313" key="7">
    <source>
        <dbReference type="EMBL" id="TLU61215.1"/>
    </source>
</evidence>
<dbReference type="InterPro" id="IPR027417">
    <property type="entry name" value="P-loop_NTPase"/>
</dbReference>
<organism evidence="7 8">
    <name type="scientific">Thalassotalea litorea</name>
    <dbReference type="NCBI Taxonomy" id="2020715"/>
    <lineage>
        <taxon>Bacteria</taxon>
        <taxon>Pseudomonadati</taxon>
        <taxon>Pseudomonadota</taxon>
        <taxon>Gammaproteobacteria</taxon>
        <taxon>Alteromonadales</taxon>
        <taxon>Colwelliaceae</taxon>
        <taxon>Thalassotalea</taxon>
    </lineage>
</organism>
<dbReference type="SUPFAM" id="SSF52540">
    <property type="entry name" value="P-loop containing nucleoside triphosphate hydrolases"/>
    <property type="match status" value="1"/>
</dbReference>